<dbReference type="InterPro" id="IPR011701">
    <property type="entry name" value="MFS"/>
</dbReference>
<proteinExistence type="inferred from homology"/>
<keyword evidence="6" id="KW-0769">Symport</keyword>
<feature type="transmembrane region" description="Helical" evidence="9">
    <location>
        <begin position="45"/>
        <end position="66"/>
    </location>
</feature>
<feature type="transmembrane region" description="Helical" evidence="9">
    <location>
        <begin position="108"/>
        <end position="131"/>
    </location>
</feature>
<feature type="transmembrane region" description="Helical" evidence="9">
    <location>
        <begin position="293"/>
        <end position="312"/>
    </location>
</feature>
<organism evidence="11 12">
    <name type="scientific">Shewanella surugensis</name>
    <dbReference type="NCBI Taxonomy" id="212020"/>
    <lineage>
        <taxon>Bacteria</taxon>
        <taxon>Pseudomonadati</taxon>
        <taxon>Pseudomonadota</taxon>
        <taxon>Gammaproteobacteria</taxon>
        <taxon>Alteromonadales</taxon>
        <taxon>Shewanellaceae</taxon>
        <taxon>Shewanella</taxon>
    </lineage>
</organism>
<feature type="transmembrane region" description="Helical" evidence="9">
    <location>
        <begin position="358"/>
        <end position="379"/>
    </location>
</feature>
<evidence type="ECO:0000313" key="11">
    <source>
        <dbReference type="EMBL" id="MCL1125333.1"/>
    </source>
</evidence>
<dbReference type="PROSITE" id="PS00217">
    <property type="entry name" value="SUGAR_TRANSPORT_2"/>
    <property type="match status" value="1"/>
</dbReference>
<feature type="transmembrane region" description="Helical" evidence="9">
    <location>
        <begin position="260"/>
        <end position="281"/>
    </location>
</feature>
<accession>A0ABT0LCB7</accession>
<reference evidence="11 12" key="1">
    <citation type="submission" date="2022-01" db="EMBL/GenBank/DDBJ databases">
        <title>Whole genome-based taxonomy of the Shewanellaceae.</title>
        <authorList>
            <person name="Martin-Rodriguez A.J."/>
        </authorList>
    </citation>
    <scope>NUCLEOTIDE SEQUENCE [LARGE SCALE GENOMIC DNA]</scope>
    <source>
        <strain evidence="11 12">DSM 17177</strain>
    </source>
</reference>
<dbReference type="Proteomes" id="UP001203423">
    <property type="component" value="Unassembled WGS sequence"/>
</dbReference>
<keyword evidence="7 9" id="KW-1133">Transmembrane helix</keyword>
<evidence type="ECO:0000313" key="12">
    <source>
        <dbReference type="Proteomes" id="UP001203423"/>
    </source>
</evidence>
<feature type="transmembrane region" description="Helical" evidence="9">
    <location>
        <begin position="179"/>
        <end position="201"/>
    </location>
</feature>
<sequence>MKTSRYQSYAALGNIIEWYDFTLYVAFIPIFSQLYFSQVDPATGIIIGYAVFAISYLARPIGSYFFGKMGDKLGRKATLLLTIGLMTLTMLSIGYLPTATHWGNSAAILLILLRLIQGIAAGGEVTGTFVYMLESCTKEKRGFFGALTWSFVSIGILLGSLTIMLVQSMLSPMHFMLEGWRLCYFIGVALGFLFFFIRLSMPESIDYSQLKKRQNEQVKQKASMQQIIMLIGLMATPASLFYFTFFYLPQYTQQYSNTNWPYIHILVAIVQLLGIGMMLFFGQLSDKYKSYPILLTSSILSLILPFGLLFVMNDNAHYFMIFCVFVLFTLLTMSYQGPLPSLMIKCTHIETRYFTTAMGFNIGFAIFGGLAPLISQLLIIQTGSLLSPAVYLLICSLITLATLFYYRNTIKNNEK</sequence>
<feature type="transmembrane region" description="Helical" evidence="9">
    <location>
        <begin position="222"/>
        <end position="248"/>
    </location>
</feature>
<dbReference type="InterPro" id="IPR005829">
    <property type="entry name" value="Sugar_transporter_CS"/>
</dbReference>
<dbReference type="SUPFAM" id="SSF103473">
    <property type="entry name" value="MFS general substrate transporter"/>
    <property type="match status" value="1"/>
</dbReference>
<keyword evidence="12" id="KW-1185">Reference proteome</keyword>
<comment type="subcellular location">
    <subcellularLocation>
        <location evidence="1">Cell membrane</location>
        <topology evidence="1">Multi-pass membrane protein</topology>
    </subcellularLocation>
</comment>
<keyword evidence="8 9" id="KW-0472">Membrane</keyword>
<comment type="similarity">
    <text evidence="2">Belongs to the major facilitator superfamily. Metabolite:H+ Symporter (MHS) family (TC 2.A.1.6) family.</text>
</comment>
<evidence type="ECO:0000256" key="6">
    <source>
        <dbReference type="ARBA" id="ARBA00022847"/>
    </source>
</evidence>
<dbReference type="EMBL" id="JAKIKS010000045">
    <property type="protein sequence ID" value="MCL1125333.1"/>
    <property type="molecule type" value="Genomic_DNA"/>
</dbReference>
<evidence type="ECO:0000259" key="10">
    <source>
        <dbReference type="PROSITE" id="PS50850"/>
    </source>
</evidence>
<dbReference type="Pfam" id="PF07690">
    <property type="entry name" value="MFS_1"/>
    <property type="match status" value="1"/>
</dbReference>
<dbReference type="PROSITE" id="PS50850">
    <property type="entry name" value="MFS"/>
    <property type="match status" value="1"/>
</dbReference>
<evidence type="ECO:0000256" key="3">
    <source>
        <dbReference type="ARBA" id="ARBA00022448"/>
    </source>
</evidence>
<dbReference type="InterPro" id="IPR020846">
    <property type="entry name" value="MFS_dom"/>
</dbReference>
<evidence type="ECO:0000256" key="7">
    <source>
        <dbReference type="ARBA" id="ARBA00022989"/>
    </source>
</evidence>
<dbReference type="InterPro" id="IPR036259">
    <property type="entry name" value="MFS_trans_sf"/>
</dbReference>
<feature type="transmembrane region" description="Helical" evidence="9">
    <location>
        <begin position="78"/>
        <end position="96"/>
    </location>
</feature>
<keyword evidence="3" id="KW-0813">Transport</keyword>
<gene>
    <name evidence="11" type="ORF">L2764_12805</name>
</gene>
<name>A0ABT0LCB7_9GAMM</name>
<evidence type="ECO:0000256" key="1">
    <source>
        <dbReference type="ARBA" id="ARBA00004651"/>
    </source>
</evidence>
<keyword evidence="5 9" id="KW-0812">Transmembrane</keyword>
<feature type="domain" description="Major facilitator superfamily (MFS) profile" evidence="10">
    <location>
        <begin position="6"/>
        <end position="413"/>
    </location>
</feature>
<evidence type="ECO:0000256" key="8">
    <source>
        <dbReference type="ARBA" id="ARBA00023136"/>
    </source>
</evidence>
<feature type="transmembrane region" description="Helical" evidence="9">
    <location>
        <begin position="318"/>
        <end position="337"/>
    </location>
</feature>
<evidence type="ECO:0000256" key="9">
    <source>
        <dbReference type="SAM" id="Phobius"/>
    </source>
</evidence>
<keyword evidence="4" id="KW-1003">Cell membrane</keyword>
<feature type="transmembrane region" description="Helical" evidence="9">
    <location>
        <begin position="21"/>
        <end position="39"/>
    </location>
</feature>
<protein>
    <submittedName>
        <fullName evidence="11">MFS transporter</fullName>
    </submittedName>
</protein>
<evidence type="ECO:0000256" key="2">
    <source>
        <dbReference type="ARBA" id="ARBA00008240"/>
    </source>
</evidence>
<dbReference type="PANTHER" id="PTHR43528">
    <property type="entry name" value="ALPHA-KETOGLUTARATE PERMEASE"/>
    <property type="match status" value="1"/>
</dbReference>
<evidence type="ECO:0000256" key="4">
    <source>
        <dbReference type="ARBA" id="ARBA00022475"/>
    </source>
</evidence>
<dbReference type="InterPro" id="IPR051084">
    <property type="entry name" value="H+-coupled_symporters"/>
</dbReference>
<evidence type="ECO:0000256" key="5">
    <source>
        <dbReference type="ARBA" id="ARBA00022692"/>
    </source>
</evidence>
<feature type="transmembrane region" description="Helical" evidence="9">
    <location>
        <begin position="385"/>
        <end position="406"/>
    </location>
</feature>
<dbReference type="PANTHER" id="PTHR43528:SF1">
    <property type="entry name" value="ALPHA-KETOGLUTARATE PERMEASE"/>
    <property type="match status" value="1"/>
</dbReference>
<feature type="transmembrane region" description="Helical" evidence="9">
    <location>
        <begin position="143"/>
        <end position="167"/>
    </location>
</feature>
<comment type="caution">
    <text evidence="11">The sequence shown here is derived from an EMBL/GenBank/DDBJ whole genome shotgun (WGS) entry which is preliminary data.</text>
</comment>
<dbReference type="RefSeq" id="WP_248940645.1">
    <property type="nucleotide sequence ID" value="NZ_JAKIKS010000045.1"/>
</dbReference>
<dbReference type="Gene3D" id="1.20.1250.20">
    <property type="entry name" value="MFS general substrate transporter like domains"/>
    <property type="match status" value="2"/>
</dbReference>